<dbReference type="EMBL" id="CP000384">
    <property type="protein sequence ID" value="ABG10263.1"/>
    <property type="molecule type" value="Genomic_DNA"/>
</dbReference>
<proteinExistence type="predicted"/>
<reference evidence="1" key="1">
    <citation type="submission" date="2006-06" db="EMBL/GenBank/DDBJ databases">
        <title>Complete sequence of chromosome of Mycobacterium sp. MCS.</title>
        <authorList>
            <consortium name="US DOE Joint Genome Institute"/>
            <person name="Copeland A."/>
            <person name="Lucas S."/>
            <person name="Lapidus A."/>
            <person name="Barry K."/>
            <person name="Detter J.C."/>
            <person name="Glavina del Rio T."/>
            <person name="Hammon N."/>
            <person name="Israni S."/>
            <person name="Dalin E."/>
            <person name="Tice H."/>
            <person name="Pitluck S."/>
            <person name="Martinez M."/>
            <person name="Schmutz J."/>
            <person name="Larimer F."/>
            <person name="Land M."/>
            <person name="Hauser L."/>
            <person name="Kyrpides N."/>
            <person name="Kim E."/>
            <person name="Miller C.D."/>
            <person name="Hughes J.E."/>
            <person name="Anderson A.J."/>
            <person name="Sims R.C."/>
            <person name="Richardson P."/>
        </authorList>
    </citation>
    <scope>NUCLEOTIDE SEQUENCE [LARGE SCALE GENOMIC DNA]</scope>
    <source>
        <strain evidence="1">MCS</strain>
    </source>
</reference>
<protein>
    <submittedName>
        <fullName evidence="1">Uncharacterized protein</fullName>
    </submittedName>
</protein>
<sequence length="135" mass="14627">MPNKIEPTPPAMLVQYHDAGILLSWPSDDPTRRHAIHLPVDDAIPLAHAMQAVTDENEIDARTKVFKVQWNPSGGILLSHQIGGGTSWRRFILPMADARAVAAAILLAVDKRDGIIAFDANIAELPETQDHPGAG</sequence>
<accession>A0A5Q5BPA2</accession>
<organism evidence="1">
    <name type="scientific">Mycobacterium sp. (strain MCS)</name>
    <dbReference type="NCBI Taxonomy" id="164756"/>
    <lineage>
        <taxon>Bacteria</taxon>
        <taxon>Bacillati</taxon>
        <taxon>Actinomycetota</taxon>
        <taxon>Actinomycetes</taxon>
        <taxon>Mycobacteriales</taxon>
        <taxon>Mycobacteriaceae</taxon>
        <taxon>Mycobacterium</taxon>
    </lineage>
</organism>
<name>A0A5Q5BPA2_MYCSS</name>
<evidence type="ECO:0000313" key="1">
    <source>
        <dbReference type="EMBL" id="ABG10263.1"/>
    </source>
</evidence>
<dbReference type="AlphaFoldDB" id="A0A5Q5BPA2"/>
<dbReference type="KEGG" id="mmc:Mmcs_4158"/>
<gene>
    <name evidence="1" type="ordered locus">Mmcs_4158</name>
</gene>